<dbReference type="Gene3D" id="3.40.50.10540">
    <property type="entry name" value="Crotonobetainyl-coa:carnitine coa-transferase, domain 1"/>
    <property type="match status" value="1"/>
</dbReference>
<dbReference type="EMBL" id="LAZR01030534">
    <property type="protein sequence ID" value="KKL56322.1"/>
    <property type="molecule type" value="Genomic_DNA"/>
</dbReference>
<gene>
    <name evidence="2" type="ORF">LCGC14_2246550</name>
</gene>
<dbReference type="Pfam" id="PF02515">
    <property type="entry name" value="CoA_transf_3"/>
    <property type="match status" value="1"/>
</dbReference>
<dbReference type="AlphaFoldDB" id="A0A0F9FYY2"/>
<keyword evidence="1" id="KW-0808">Transferase</keyword>
<feature type="non-terminal residue" evidence="2">
    <location>
        <position position="271"/>
    </location>
</feature>
<organism evidence="2">
    <name type="scientific">marine sediment metagenome</name>
    <dbReference type="NCBI Taxonomy" id="412755"/>
    <lineage>
        <taxon>unclassified sequences</taxon>
        <taxon>metagenomes</taxon>
        <taxon>ecological metagenomes</taxon>
    </lineage>
</organism>
<sequence length="271" mass="28973">MPKAKQAAGPLSGVIVLDLTWVLAGPFGSEILCDLGAEVIKVERPPFGDVARTTGPHIKNESGYFFSVNRGKKSICLDLKRPAGKDIFLRLAEKADMVMENFTPGTMESLGLSYETLSARNPRLIYAATSGFGQTGPDRLRPALDIVVQGMGGIMSITGEPGGPPVRPGISLGDIAAGLYTAIGILAALQEREKSGRGQMIDISMLDCQIAILENAFMRYFATGETPGPIGTRHPLATPFQAFPTKDGWIVLALSWGVPNQWELLCATIGR</sequence>
<dbReference type="PANTHER" id="PTHR48207">
    <property type="entry name" value="SUCCINATE--HYDROXYMETHYLGLUTARATE COA-TRANSFERASE"/>
    <property type="match status" value="1"/>
</dbReference>
<dbReference type="SUPFAM" id="SSF89796">
    <property type="entry name" value="CoA-transferase family III (CaiB/BaiF)"/>
    <property type="match status" value="1"/>
</dbReference>
<protein>
    <recommendedName>
        <fullName evidence="3">Carnitine dehydratase</fullName>
    </recommendedName>
</protein>
<reference evidence="2" key="1">
    <citation type="journal article" date="2015" name="Nature">
        <title>Complex archaea that bridge the gap between prokaryotes and eukaryotes.</title>
        <authorList>
            <person name="Spang A."/>
            <person name="Saw J.H."/>
            <person name="Jorgensen S.L."/>
            <person name="Zaremba-Niedzwiedzka K."/>
            <person name="Martijn J."/>
            <person name="Lind A.E."/>
            <person name="van Eijk R."/>
            <person name="Schleper C."/>
            <person name="Guy L."/>
            <person name="Ettema T.J."/>
        </authorList>
    </citation>
    <scope>NUCLEOTIDE SEQUENCE</scope>
</reference>
<accession>A0A0F9FYY2</accession>
<evidence type="ECO:0008006" key="3">
    <source>
        <dbReference type="Google" id="ProtNLM"/>
    </source>
</evidence>
<dbReference type="GO" id="GO:0008410">
    <property type="term" value="F:CoA-transferase activity"/>
    <property type="evidence" value="ECO:0007669"/>
    <property type="project" value="TreeGrafter"/>
</dbReference>
<name>A0A0F9FYY2_9ZZZZ</name>
<dbReference type="InterPro" id="IPR003673">
    <property type="entry name" value="CoA-Trfase_fam_III"/>
</dbReference>
<evidence type="ECO:0000313" key="2">
    <source>
        <dbReference type="EMBL" id="KKL56322.1"/>
    </source>
</evidence>
<proteinExistence type="predicted"/>
<comment type="caution">
    <text evidence="2">The sequence shown here is derived from an EMBL/GenBank/DDBJ whole genome shotgun (WGS) entry which is preliminary data.</text>
</comment>
<dbReference type="InterPro" id="IPR050483">
    <property type="entry name" value="CoA-transferase_III_domain"/>
</dbReference>
<dbReference type="InterPro" id="IPR023606">
    <property type="entry name" value="CoA-Trfase_III_dom_1_sf"/>
</dbReference>
<evidence type="ECO:0000256" key="1">
    <source>
        <dbReference type="ARBA" id="ARBA00022679"/>
    </source>
</evidence>
<dbReference type="PANTHER" id="PTHR48207:SF3">
    <property type="entry name" value="SUCCINATE--HYDROXYMETHYLGLUTARATE COA-TRANSFERASE"/>
    <property type="match status" value="1"/>
</dbReference>